<evidence type="ECO:0000313" key="1">
    <source>
        <dbReference type="EMBL" id="KAI9455748.1"/>
    </source>
</evidence>
<gene>
    <name evidence="1" type="ORF">F5148DRAFT_1288175</name>
</gene>
<comment type="caution">
    <text evidence="1">The sequence shown here is derived from an EMBL/GenBank/DDBJ whole genome shotgun (WGS) entry which is preliminary data.</text>
</comment>
<reference evidence="1" key="1">
    <citation type="submission" date="2021-03" db="EMBL/GenBank/DDBJ databases">
        <title>Evolutionary priming and transition to the ectomycorrhizal habit in an iconic lineage of mushroom-forming fungi: is preadaptation a requirement?</title>
        <authorList>
            <consortium name="DOE Joint Genome Institute"/>
            <person name="Looney B.P."/>
            <person name="Miyauchi S."/>
            <person name="Morin E."/>
            <person name="Drula E."/>
            <person name="Courty P.E."/>
            <person name="Chicoki N."/>
            <person name="Fauchery L."/>
            <person name="Kohler A."/>
            <person name="Kuo A."/>
            <person name="LaButti K."/>
            <person name="Pangilinan J."/>
            <person name="Lipzen A."/>
            <person name="Riley R."/>
            <person name="Andreopoulos W."/>
            <person name="He G."/>
            <person name="Johnson J."/>
            <person name="Barry K.W."/>
            <person name="Grigoriev I.V."/>
            <person name="Nagy L."/>
            <person name="Hibbett D."/>
            <person name="Henrissat B."/>
            <person name="Matheny P.B."/>
            <person name="Labbe J."/>
            <person name="Martin A.F."/>
        </authorList>
    </citation>
    <scope>NUCLEOTIDE SEQUENCE</scope>
    <source>
        <strain evidence="1">BPL698</strain>
    </source>
</reference>
<sequence>MHGPPNFGDPRTRLEQREAQRRRAEAKIRATPREEAARQAQIKAQQAEEAERTRRERLERYLAQKNAVRMAREEKAEGIAWEVDKVGEKEKKKIARKKTHAQADLSQTESG</sequence>
<keyword evidence="2" id="KW-1185">Reference proteome</keyword>
<evidence type="ECO:0000313" key="2">
    <source>
        <dbReference type="Proteomes" id="UP001207468"/>
    </source>
</evidence>
<proteinExistence type="predicted"/>
<organism evidence="1 2">
    <name type="scientific">Russula earlei</name>
    <dbReference type="NCBI Taxonomy" id="71964"/>
    <lineage>
        <taxon>Eukaryota</taxon>
        <taxon>Fungi</taxon>
        <taxon>Dikarya</taxon>
        <taxon>Basidiomycota</taxon>
        <taxon>Agaricomycotina</taxon>
        <taxon>Agaricomycetes</taxon>
        <taxon>Russulales</taxon>
        <taxon>Russulaceae</taxon>
        <taxon>Russula</taxon>
    </lineage>
</organism>
<accession>A0ACC0U132</accession>
<protein>
    <submittedName>
        <fullName evidence="1">Uncharacterized protein</fullName>
    </submittedName>
</protein>
<dbReference type="EMBL" id="JAGFNK010000246">
    <property type="protein sequence ID" value="KAI9455748.1"/>
    <property type="molecule type" value="Genomic_DNA"/>
</dbReference>
<dbReference type="Proteomes" id="UP001207468">
    <property type="component" value="Unassembled WGS sequence"/>
</dbReference>
<name>A0ACC0U132_9AGAM</name>